<feature type="domain" description="N-acetyltransferase" evidence="1">
    <location>
        <begin position="1"/>
        <end position="149"/>
    </location>
</feature>
<dbReference type="Proteomes" id="UP000680279">
    <property type="component" value="Unassembled WGS sequence"/>
</dbReference>
<dbReference type="Gene3D" id="3.40.630.30">
    <property type="match status" value="1"/>
</dbReference>
<gene>
    <name evidence="2" type="ORF">J1TS3_29920</name>
</gene>
<organism evidence="2 3">
    <name type="scientific">Siminovitchia fordii</name>
    <dbReference type="NCBI Taxonomy" id="254759"/>
    <lineage>
        <taxon>Bacteria</taxon>
        <taxon>Bacillati</taxon>
        <taxon>Bacillota</taxon>
        <taxon>Bacilli</taxon>
        <taxon>Bacillales</taxon>
        <taxon>Bacillaceae</taxon>
        <taxon>Siminovitchia</taxon>
    </lineage>
</organism>
<evidence type="ECO:0000313" key="3">
    <source>
        <dbReference type="Proteomes" id="UP000680279"/>
    </source>
</evidence>
<sequence>MTIRKASRRETQKILDYSLQVLKEATMGHVKPSKEKASEMVAPILGGGGFYLVHVENNVVQGWIGVGSTLDYHTDEIVGVLPEIYVLPQYRKRGIAEKLCNEALKHLQEEGFKRVQLNVFEGNPSKYLCQKLGFQEIVILMEKKLDNDN</sequence>
<evidence type="ECO:0000313" key="2">
    <source>
        <dbReference type="EMBL" id="GIN21858.1"/>
    </source>
</evidence>
<dbReference type="InterPro" id="IPR016181">
    <property type="entry name" value="Acyl_CoA_acyltransferase"/>
</dbReference>
<reference evidence="2 3" key="1">
    <citation type="submission" date="2021-03" db="EMBL/GenBank/DDBJ databases">
        <title>Antimicrobial resistance genes in bacteria isolated from Japanese honey, and their potential for conferring macrolide and lincosamide resistance in the American foulbrood pathogen Paenibacillus larvae.</title>
        <authorList>
            <person name="Okamoto M."/>
            <person name="Kumagai M."/>
            <person name="Kanamori H."/>
            <person name="Takamatsu D."/>
        </authorList>
    </citation>
    <scope>NUCLEOTIDE SEQUENCE [LARGE SCALE GENOMIC DNA]</scope>
    <source>
        <strain evidence="2 3">J1TS3</strain>
    </source>
</reference>
<dbReference type="PROSITE" id="PS51186">
    <property type="entry name" value="GNAT"/>
    <property type="match status" value="1"/>
</dbReference>
<dbReference type="EMBL" id="BOQT01000011">
    <property type="protein sequence ID" value="GIN21858.1"/>
    <property type="molecule type" value="Genomic_DNA"/>
</dbReference>
<evidence type="ECO:0000259" key="1">
    <source>
        <dbReference type="PROSITE" id="PS51186"/>
    </source>
</evidence>
<name>A0ABQ4K9N7_9BACI</name>
<dbReference type="CDD" id="cd04301">
    <property type="entry name" value="NAT_SF"/>
    <property type="match status" value="1"/>
</dbReference>
<dbReference type="Pfam" id="PF00583">
    <property type="entry name" value="Acetyltransf_1"/>
    <property type="match status" value="1"/>
</dbReference>
<dbReference type="InterPro" id="IPR000182">
    <property type="entry name" value="GNAT_dom"/>
</dbReference>
<accession>A0ABQ4K9N7</accession>
<keyword evidence="3" id="KW-1185">Reference proteome</keyword>
<dbReference type="RefSeq" id="WP_018706885.1">
    <property type="nucleotide sequence ID" value="NZ_BOQT01000011.1"/>
</dbReference>
<protein>
    <recommendedName>
        <fullName evidence="1">N-acetyltransferase domain-containing protein</fullName>
    </recommendedName>
</protein>
<proteinExistence type="predicted"/>
<comment type="caution">
    <text evidence="2">The sequence shown here is derived from an EMBL/GenBank/DDBJ whole genome shotgun (WGS) entry which is preliminary data.</text>
</comment>
<dbReference type="SUPFAM" id="SSF55729">
    <property type="entry name" value="Acyl-CoA N-acyltransferases (Nat)"/>
    <property type="match status" value="1"/>
</dbReference>